<gene>
    <name evidence="7" type="ORF">GD597_20720</name>
</gene>
<dbReference type="Gene3D" id="1.25.40.390">
    <property type="match status" value="1"/>
</dbReference>
<dbReference type="GO" id="GO:0009279">
    <property type="term" value="C:cell outer membrane"/>
    <property type="evidence" value="ECO:0007669"/>
    <property type="project" value="UniProtKB-SubCell"/>
</dbReference>
<keyword evidence="8" id="KW-1185">Reference proteome</keyword>
<evidence type="ECO:0000256" key="5">
    <source>
        <dbReference type="ARBA" id="ARBA00023237"/>
    </source>
</evidence>
<comment type="caution">
    <text evidence="7">The sequence shown here is derived from an EMBL/GenBank/DDBJ whole genome shotgun (WGS) entry which is preliminary data.</text>
</comment>
<protein>
    <submittedName>
        <fullName evidence="7">RagB/SusD family nutrient uptake outer membrane protein</fullName>
    </submittedName>
</protein>
<dbReference type="InterPro" id="IPR012944">
    <property type="entry name" value="SusD_RagB_dom"/>
</dbReference>
<evidence type="ECO:0000313" key="7">
    <source>
        <dbReference type="EMBL" id="NNV57900.1"/>
    </source>
</evidence>
<name>A0A8J8FGZ8_9BACT</name>
<feature type="domain" description="RagB/SusD" evidence="6">
    <location>
        <begin position="279"/>
        <end position="518"/>
    </location>
</feature>
<keyword evidence="3" id="KW-0732">Signal</keyword>
<keyword evidence="4" id="KW-0472">Membrane</keyword>
<sequence length="523" mass="57863">MKLIKNKMLVSMLVLVLTLVSCKKDFLDRPTLDGTTVSNFYNTAEEVRGATSTLYGLPWSGYENRAMDAIGDVMAGNEYTGGGDDPPFLNFSFASTSVRIADAWKVFYKIGGWTSSLIQAFEQKKAQGGNAAFLDPAIAECHFIKGTVYFYIARLWGDAPIVNDPGALILSGNTNVPRYIKSDVLQFALEELKLAEAGLPEEDVPGRVTKYSAKGMMAKLYLYRKDYDSAKIKAEEVINSGKYDLVQDYGAMFNSSAYNNNIEAMFSIQHQLTGNPWGSGNQKNPDRGPSNLATAEASMWELYTPSMDIRNAFESGDIRRKGSMMEHGWTKSEWKPTNSSAAYNSFMANGYVYDTIQPSGEGGQKNATRANIAKYVVGPGKSFGGETVLGMNSGINTIILRYADVLLIYAEAVLGEQGSTSDAAALSAFNKVRQRAGLLPKSSITLEDVLHERRVEFAFEGDYWFDIQRQGYTKAKQIIEAQDRGTMDYPQHVTFSEQYMFLPIPAGEILQDPELAKEPVPYY</sequence>
<evidence type="ECO:0000259" key="6">
    <source>
        <dbReference type="Pfam" id="PF07980"/>
    </source>
</evidence>
<dbReference type="Pfam" id="PF07980">
    <property type="entry name" value="SusD_RagB"/>
    <property type="match status" value="1"/>
</dbReference>
<proteinExistence type="inferred from homology"/>
<dbReference type="EMBL" id="WHPF01000021">
    <property type="protein sequence ID" value="NNV57900.1"/>
    <property type="molecule type" value="Genomic_DNA"/>
</dbReference>
<evidence type="ECO:0000256" key="2">
    <source>
        <dbReference type="ARBA" id="ARBA00006275"/>
    </source>
</evidence>
<comment type="subcellular location">
    <subcellularLocation>
        <location evidence="1">Cell outer membrane</location>
    </subcellularLocation>
</comment>
<dbReference type="AlphaFoldDB" id="A0A8J8FGZ8"/>
<evidence type="ECO:0000256" key="1">
    <source>
        <dbReference type="ARBA" id="ARBA00004442"/>
    </source>
</evidence>
<evidence type="ECO:0000313" key="8">
    <source>
        <dbReference type="Proteomes" id="UP000598971"/>
    </source>
</evidence>
<evidence type="ECO:0000256" key="4">
    <source>
        <dbReference type="ARBA" id="ARBA00023136"/>
    </source>
</evidence>
<comment type="similarity">
    <text evidence="2">Belongs to the SusD family.</text>
</comment>
<dbReference type="InterPro" id="IPR011990">
    <property type="entry name" value="TPR-like_helical_dom_sf"/>
</dbReference>
<organism evidence="7 8">
    <name type="scientific">Limnovirga soli</name>
    <dbReference type="NCBI Taxonomy" id="2656915"/>
    <lineage>
        <taxon>Bacteria</taxon>
        <taxon>Pseudomonadati</taxon>
        <taxon>Bacteroidota</taxon>
        <taxon>Chitinophagia</taxon>
        <taxon>Chitinophagales</taxon>
        <taxon>Chitinophagaceae</taxon>
        <taxon>Limnovirga</taxon>
    </lineage>
</organism>
<keyword evidence="5" id="KW-0998">Cell outer membrane</keyword>
<reference evidence="7" key="1">
    <citation type="submission" date="2019-10" db="EMBL/GenBank/DDBJ databases">
        <title>Draft genome sequence of Panacibacter sp. KCS-6.</title>
        <authorList>
            <person name="Yim K.J."/>
        </authorList>
    </citation>
    <scope>NUCLEOTIDE SEQUENCE</scope>
    <source>
        <strain evidence="7">KCS-6</strain>
    </source>
</reference>
<accession>A0A8J8FGZ8</accession>
<dbReference type="PROSITE" id="PS51257">
    <property type="entry name" value="PROKAR_LIPOPROTEIN"/>
    <property type="match status" value="1"/>
</dbReference>
<dbReference type="RefSeq" id="WP_171609853.1">
    <property type="nucleotide sequence ID" value="NZ_WHPF01000021.1"/>
</dbReference>
<dbReference type="SUPFAM" id="SSF48452">
    <property type="entry name" value="TPR-like"/>
    <property type="match status" value="1"/>
</dbReference>
<evidence type="ECO:0000256" key="3">
    <source>
        <dbReference type="ARBA" id="ARBA00022729"/>
    </source>
</evidence>
<dbReference type="Proteomes" id="UP000598971">
    <property type="component" value="Unassembled WGS sequence"/>
</dbReference>